<sequence length="29" mass="3235">MEKGGDGGGEKTVFDSVDFSDDLWKTVWE</sequence>
<name>A0A392VZY5_9FABA</name>
<reference evidence="1 2" key="1">
    <citation type="journal article" date="2018" name="Front. Plant Sci.">
        <title>Red Clover (Trifolium pratense) and Zigzag Clover (T. medium) - A Picture of Genomic Similarities and Differences.</title>
        <authorList>
            <person name="Dluhosova J."/>
            <person name="Istvanek J."/>
            <person name="Nedelnik J."/>
            <person name="Repkova J."/>
        </authorList>
    </citation>
    <scope>NUCLEOTIDE SEQUENCE [LARGE SCALE GENOMIC DNA]</scope>
    <source>
        <strain evidence="2">cv. 10/8</strain>
        <tissue evidence="1">Leaf</tissue>
    </source>
</reference>
<evidence type="ECO:0000313" key="1">
    <source>
        <dbReference type="EMBL" id="MCI92205.1"/>
    </source>
</evidence>
<accession>A0A392VZY5</accession>
<dbReference type="EMBL" id="LXQA011294019">
    <property type="protein sequence ID" value="MCI92205.1"/>
    <property type="molecule type" value="Genomic_DNA"/>
</dbReference>
<dbReference type="AlphaFoldDB" id="A0A392VZY5"/>
<protein>
    <submittedName>
        <fullName evidence="1">Uncharacterized protein</fullName>
    </submittedName>
</protein>
<keyword evidence="2" id="KW-1185">Reference proteome</keyword>
<proteinExistence type="predicted"/>
<organism evidence="1 2">
    <name type="scientific">Trifolium medium</name>
    <dbReference type="NCBI Taxonomy" id="97028"/>
    <lineage>
        <taxon>Eukaryota</taxon>
        <taxon>Viridiplantae</taxon>
        <taxon>Streptophyta</taxon>
        <taxon>Embryophyta</taxon>
        <taxon>Tracheophyta</taxon>
        <taxon>Spermatophyta</taxon>
        <taxon>Magnoliopsida</taxon>
        <taxon>eudicotyledons</taxon>
        <taxon>Gunneridae</taxon>
        <taxon>Pentapetalae</taxon>
        <taxon>rosids</taxon>
        <taxon>fabids</taxon>
        <taxon>Fabales</taxon>
        <taxon>Fabaceae</taxon>
        <taxon>Papilionoideae</taxon>
        <taxon>50 kb inversion clade</taxon>
        <taxon>NPAAA clade</taxon>
        <taxon>Hologalegina</taxon>
        <taxon>IRL clade</taxon>
        <taxon>Trifolieae</taxon>
        <taxon>Trifolium</taxon>
    </lineage>
</organism>
<evidence type="ECO:0000313" key="2">
    <source>
        <dbReference type="Proteomes" id="UP000265520"/>
    </source>
</evidence>
<dbReference type="Proteomes" id="UP000265520">
    <property type="component" value="Unassembled WGS sequence"/>
</dbReference>
<feature type="non-terminal residue" evidence="1">
    <location>
        <position position="29"/>
    </location>
</feature>
<comment type="caution">
    <text evidence="1">The sequence shown here is derived from an EMBL/GenBank/DDBJ whole genome shotgun (WGS) entry which is preliminary data.</text>
</comment>